<gene>
    <name evidence="2" type="ORF">HZS61_008409</name>
    <name evidence="3" type="ORF">HZS61_008891</name>
</gene>
<evidence type="ECO:0000256" key="1">
    <source>
        <dbReference type="SAM" id="SignalP"/>
    </source>
</evidence>
<evidence type="ECO:0000313" key="2">
    <source>
        <dbReference type="EMBL" id="KAF6528107.1"/>
    </source>
</evidence>
<dbReference type="EMBL" id="JACDXP010000002">
    <property type="protein sequence ID" value="KAF6528589.1"/>
    <property type="molecule type" value="Genomic_DNA"/>
</dbReference>
<dbReference type="EMBL" id="JACDXP010000002">
    <property type="protein sequence ID" value="KAF6528107.1"/>
    <property type="molecule type" value="Genomic_DNA"/>
</dbReference>
<evidence type="ECO:0000313" key="4">
    <source>
        <dbReference type="Proteomes" id="UP000593570"/>
    </source>
</evidence>
<dbReference type="AlphaFoldDB" id="A0A8H6LP25"/>
<accession>A0A8H6LP25</accession>
<feature type="signal peptide" evidence="1">
    <location>
        <begin position="1"/>
        <end position="17"/>
    </location>
</feature>
<protein>
    <submittedName>
        <fullName evidence="2">Uncharacterized protein</fullName>
    </submittedName>
</protein>
<keyword evidence="1" id="KW-0732">Signal</keyword>
<proteinExistence type="predicted"/>
<organism evidence="2 4">
    <name type="scientific">Fusarium oxysporum f. sp. conglutinans</name>
    <dbReference type="NCBI Taxonomy" id="100902"/>
    <lineage>
        <taxon>Eukaryota</taxon>
        <taxon>Fungi</taxon>
        <taxon>Dikarya</taxon>
        <taxon>Ascomycota</taxon>
        <taxon>Pezizomycotina</taxon>
        <taxon>Sordariomycetes</taxon>
        <taxon>Hypocreomycetidae</taxon>
        <taxon>Hypocreales</taxon>
        <taxon>Nectriaceae</taxon>
        <taxon>Fusarium</taxon>
        <taxon>Fusarium oxysporum species complex</taxon>
    </lineage>
</organism>
<evidence type="ECO:0000313" key="3">
    <source>
        <dbReference type="EMBL" id="KAF6528589.1"/>
    </source>
</evidence>
<sequence>MQLSAIISLAFLGTATAAAECPRNGRGGGPFANNKSLNAPNNVGQTSSFNWAGNIILVKMQQKRDSCDPEGDCDDAITYNFKNRGSQRVRVRVEESQGDHIELTLAPGIDCDLNRYFTRANAPYQISFAY</sequence>
<name>A0A8H6LP25_FUSOX</name>
<feature type="chain" id="PRO_5044691272" evidence="1">
    <location>
        <begin position="18"/>
        <end position="130"/>
    </location>
</feature>
<comment type="caution">
    <text evidence="2">The sequence shown here is derived from an EMBL/GenBank/DDBJ whole genome shotgun (WGS) entry which is preliminary data.</text>
</comment>
<reference evidence="2" key="1">
    <citation type="journal article" date="2020" name="bioRxiv">
        <title>A chromosome-scale genome assembly for the Fusarium oxysporum strain Fo5176 to establish a model Arabidopsis-fungal pathosystem.</title>
        <authorList>
            <person name="Fokkens L."/>
            <person name="Guo L."/>
            <person name="Dora S."/>
            <person name="Wang B."/>
            <person name="Ye K."/>
            <person name="Sanchez-Rodriguez C."/>
            <person name="Croll D."/>
        </authorList>
    </citation>
    <scope>NUCLEOTIDE SEQUENCE [LARGE SCALE GENOMIC DNA]</scope>
    <source>
        <strain evidence="2">Fo5176</strain>
    </source>
</reference>
<dbReference type="Proteomes" id="UP000593570">
    <property type="component" value="Unassembled WGS sequence"/>
</dbReference>